<reference evidence="3" key="1">
    <citation type="submission" date="2023-12" db="EMBL/GenBank/DDBJ databases">
        <title>Genome assembly of Anisodus tanguticus.</title>
        <authorList>
            <person name="Wang Y.-J."/>
        </authorList>
    </citation>
    <scope>NUCLEOTIDE SEQUENCE</scope>
    <source>
        <strain evidence="3">KB-2021</strain>
        <tissue evidence="3">Leaf</tissue>
    </source>
</reference>
<accession>A0AAE1R657</accession>
<dbReference type="Proteomes" id="UP001291623">
    <property type="component" value="Unassembled WGS sequence"/>
</dbReference>
<proteinExistence type="predicted"/>
<sequence>MTEAFKRLNQTKEELQKQNIHLLEQVTKLELQLRQNHLRQTQSSPSPLKMDETGVHSLLNAKKPIVPGIGTTSPVQTVAGKDISNPLMAVTLPKSEAEEEISSKTRRKLP</sequence>
<evidence type="ECO:0000313" key="4">
    <source>
        <dbReference type="Proteomes" id="UP001291623"/>
    </source>
</evidence>
<dbReference type="EMBL" id="JAVYJV010000019">
    <property type="protein sequence ID" value="KAK4345424.1"/>
    <property type="molecule type" value="Genomic_DNA"/>
</dbReference>
<gene>
    <name evidence="3" type="ORF">RND71_035600</name>
</gene>
<protein>
    <submittedName>
        <fullName evidence="3">Uncharacterized protein</fullName>
    </submittedName>
</protein>
<dbReference type="AlphaFoldDB" id="A0AAE1R657"/>
<organism evidence="3 4">
    <name type="scientific">Anisodus tanguticus</name>
    <dbReference type="NCBI Taxonomy" id="243964"/>
    <lineage>
        <taxon>Eukaryota</taxon>
        <taxon>Viridiplantae</taxon>
        <taxon>Streptophyta</taxon>
        <taxon>Embryophyta</taxon>
        <taxon>Tracheophyta</taxon>
        <taxon>Spermatophyta</taxon>
        <taxon>Magnoliopsida</taxon>
        <taxon>eudicotyledons</taxon>
        <taxon>Gunneridae</taxon>
        <taxon>Pentapetalae</taxon>
        <taxon>asterids</taxon>
        <taxon>lamiids</taxon>
        <taxon>Solanales</taxon>
        <taxon>Solanaceae</taxon>
        <taxon>Solanoideae</taxon>
        <taxon>Hyoscyameae</taxon>
        <taxon>Anisodus</taxon>
    </lineage>
</organism>
<keyword evidence="1" id="KW-0175">Coiled coil</keyword>
<evidence type="ECO:0000256" key="1">
    <source>
        <dbReference type="SAM" id="Coils"/>
    </source>
</evidence>
<feature type="coiled-coil region" evidence="1">
    <location>
        <begin position="5"/>
        <end position="32"/>
    </location>
</feature>
<keyword evidence="4" id="KW-1185">Reference proteome</keyword>
<name>A0AAE1R657_9SOLA</name>
<feature type="region of interest" description="Disordered" evidence="2">
    <location>
        <begin position="90"/>
        <end position="110"/>
    </location>
</feature>
<evidence type="ECO:0000256" key="2">
    <source>
        <dbReference type="SAM" id="MobiDB-lite"/>
    </source>
</evidence>
<evidence type="ECO:0000313" key="3">
    <source>
        <dbReference type="EMBL" id="KAK4345424.1"/>
    </source>
</evidence>
<comment type="caution">
    <text evidence="3">The sequence shown here is derived from an EMBL/GenBank/DDBJ whole genome shotgun (WGS) entry which is preliminary data.</text>
</comment>